<dbReference type="InParanoid" id="A0A7J7CP28"/>
<feature type="compositionally biased region" description="Basic and acidic residues" evidence="4">
    <location>
        <begin position="49"/>
        <end position="71"/>
    </location>
</feature>
<evidence type="ECO:0000313" key="7">
    <source>
        <dbReference type="Proteomes" id="UP000593562"/>
    </source>
</evidence>
<feature type="compositionally biased region" description="Basic and acidic residues" evidence="4">
    <location>
        <begin position="216"/>
        <end position="228"/>
    </location>
</feature>
<comment type="similarity">
    <text evidence="1 3">Belongs to the EXO70 family.</text>
</comment>
<dbReference type="InterPro" id="IPR004140">
    <property type="entry name" value="Exo70"/>
</dbReference>
<evidence type="ECO:0000313" key="6">
    <source>
        <dbReference type="EMBL" id="KAF5735843.1"/>
    </source>
</evidence>
<evidence type="ECO:0000256" key="1">
    <source>
        <dbReference type="ARBA" id="ARBA00006756"/>
    </source>
</evidence>
<name>A0A7J7CP28_TRIWF</name>
<feature type="domain" description="Exocyst complex subunit Exo70 C-terminal" evidence="5">
    <location>
        <begin position="305"/>
        <end position="670"/>
    </location>
</feature>
<evidence type="ECO:0000256" key="2">
    <source>
        <dbReference type="ARBA" id="ARBA00022448"/>
    </source>
</evidence>
<dbReference type="PANTHER" id="PTHR12542:SF93">
    <property type="entry name" value="EXOCYST COMPLEX COMPONENT EXO70C2"/>
    <property type="match status" value="1"/>
</dbReference>
<dbReference type="SUPFAM" id="SSF74788">
    <property type="entry name" value="Cullin repeat-like"/>
    <property type="match status" value="1"/>
</dbReference>
<dbReference type="GO" id="GO:0000145">
    <property type="term" value="C:exocyst"/>
    <property type="evidence" value="ECO:0007669"/>
    <property type="project" value="InterPro"/>
</dbReference>
<comment type="function">
    <text evidence="3">Component of the exocyst complex.</text>
</comment>
<dbReference type="PANTHER" id="PTHR12542">
    <property type="entry name" value="EXOCYST COMPLEX PROTEIN EXO70"/>
    <property type="match status" value="1"/>
</dbReference>
<keyword evidence="3" id="KW-0268">Exocytosis</keyword>
<dbReference type="Gene3D" id="1.20.1280.170">
    <property type="entry name" value="Exocyst complex component Exo70"/>
    <property type="match status" value="1"/>
</dbReference>
<protein>
    <recommendedName>
        <fullName evidence="3">Exocyst subunit Exo70 family protein</fullName>
    </recommendedName>
</protein>
<comment type="caution">
    <text evidence="6">The sequence shown here is derived from an EMBL/GenBank/DDBJ whole genome shotgun (WGS) entry which is preliminary data.</text>
</comment>
<dbReference type="Pfam" id="PF03081">
    <property type="entry name" value="Exo70_C"/>
    <property type="match status" value="1"/>
</dbReference>
<reference evidence="6 7" key="1">
    <citation type="journal article" date="2020" name="Nat. Commun.">
        <title>Genome of Tripterygium wilfordii and identification of cytochrome P450 involved in triptolide biosynthesis.</title>
        <authorList>
            <person name="Tu L."/>
            <person name="Su P."/>
            <person name="Zhang Z."/>
            <person name="Gao L."/>
            <person name="Wang J."/>
            <person name="Hu T."/>
            <person name="Zhou J."/>
            <person name="Zhang Y."/>
            <person name="Zhao Y."/>
            <person name="Liu Y."/>
            <person name="Song Y."/>
            <person name="Tong Y."/>
            <person name="Lu Y."/>
            <person name="Yang J."/>
            <person name="Xu C."/>
            <person name="Jia M."/>
            <person name="Peters R.J."/>
            <person name="Huang L."/>
            <person name="Gao W."/>
        </authorList>
    </citation>
    <scope>NUCLEOTIDE SEQUENCE [LARGE SCALE GENOMIC DNA]</scope>
    <source>
        <strain evidence="7">cv. XIE 37</strain>
        <tissue evidence="6">Leaf</tissue>
    </source>
</reference>
<evidence type="ECO:0000259" key="5">
    <source>
        <dbReference type="Pfam" id="PF03081"/>
    </source>
</evidence>
<dbReference type="OrthoDB" id="1922221at2759"/>
<dbReference type="GO" id="GO:0006887">
    <property type="term" value="P:exocytosis"/>
    <property type="evidence" value="ECO:0007669"/>
    <property type="project" value="UniProtKB-KW"/>
</dbReference>
<keyword evidence="2 3" id="KW-0813">Transport</keyword>
<evidence type="ECO:0000256" key="3">
    <source>
        <dbReference type="RuleBase" id="RU365026"/>
    </source>
</evidence>
<evidence type="ECO:0000256" key="4">
    <source>
        <dbReference type="SAM" id="MobiDB-lite"/>
    </source>
</evidence>
<keyword evidence="7" id="KW-1185">Reference proteome</keyword>
<dbReference type="AlphaFoldDB" id="A0A7J7CP28"/>
<dbReference type="FunFam" id="1.20.1280.170:FF:000003">
    <property type="entry name" value="Exocyst subunit Exo70 family protein"/>
    <property type="match status" value="1"/>
</dbReference>
<dbReference type="GO" id="GO:0005546">
    <property type="term" value="F:phosphatidylinositol-4,5-bisphosphate binding"/>
    <property type="evidence" value="ECO:0007669"/>
    <property type="project" value="InterPro"/>
</dbReference>
<keyword evidence="3" id="KW-0653">Protein transport</keyword>
<dbReference type="Pfam" id="PF20669">
    <property type="entry name" value="Exo70_N"/>
    <property type="match status" value="1"/>
</dbReference>
<dbReference type="InterPro" id="IPR016159">
    <property type="entry name" value="Cullin_repeat-like_dom_sf"/>
</dbReference>
<organism evidence="6 7">
    <name type="scientific">Tripterygium wilfordii</name>
    <name type="common">Thunder God vine</name>
    <dbReference type="NCBI Taxonomy" id="458696"/>
    <lineage>
        <taxon>Eukaryota</taxon>
        <taxon>Viridiplantae</taxon>
        <taxon>Streptophyta</taxon>
        <taxon>Embryophyta</taxon>
        <taxon>Tracheophyta</taxon>
        <taxon>Spermatophyta</taxon>
        <taxon>Magnoliopsida</taxon>
        <taxon>eudicotyledons</taxon>
        <taxon>Gunneridae</taxon>
        <taxon>Pentapetalae</taxon>
        <taxon>rosids</taxon>
        <taxon>fabids</taxon>
        <taxon>Celastrales</taxon>
        <taxon>Celastraceae</taxon>
        <taxon>Tripterygium</taxon>
    </lineage>
</organism>
<feature type="region of interest" description="Disordered" evidence="4">
    <location>
        <begin position="472"/>
        <end position="494"/>
    </location>
</feature>
<dbReference type="EMBL" id="JAAARO010000015">
    <property type="protein sequence ID" value="KAF5735843.1"/>
    <property type="molecule type" value="Genomic_DNA"/>
</dbReference>
<dbReference type="GO" id="GO:0015031">
    <property type="term" value="P:protein transport"/>
    <property type="evidence" value="ECO:0007669"/>
    <property type="project" value="UniProtKB-KW"/>
</dbReference>
<gene>
    <name evidence="6" type="ORF">HS088_TW15G01359</name>
</gene>
<feature type="compositionally biased region" description="Basic and acidic residues" evidence="4">
    <location>
        <begin position="199"/>
        <end position="208"/>
    </location>
</feature>
<feature type="region of interest" description="Disordered" evidence="4">
    <location>
        <begin position="1"/>
        <end position="81"/>
    </location>
</feature>
<dbReference type="Proteomes" id="UP000593562">
    <property type="component" value="Unassembled WGS sequence"/>
</dbReference>
<feature type="region of interest" description="Disordered" evidence="4">
    <location>
        <begin position="199"/>
        <end position="237"/>
    </location>
</feature>
<dbReference type="FunCoup" id="A0A7J7CP28">
    <property type="interactions" value="3252"/>
</dbReference>
<sequence>MGENHQPDKTSSFACKEDTASSTATVPEFPQANSPKLGEPTTEAPTYSETKEGESEKSEEKTDQIEEKPAEEAQPPPYSLEKALEDIDQFVSNFPAKKKEENDNPLEIPAFVEKFLDLVEENIEKYDSKADQEKSKWCQVAEENALFIEALDRISKLNAAVVEFRSDATHGSLINRAGGLQQRVMSYLEDEFRLLLEDSGNNDHDRGGSDGSAKLKHSESDHCNLREPESEDGDFPGYTEEVLSSLNRIAKEMISGGHESECCELYMVARREAFDECLINLGFGKISVDDVQKMQWDALENEIATWSKTFKQCATVYFQGERKLADGIFTDYPSIAGSLFSNLTRGVLIQLLNFAEAIAMSKRSAEKLFKFLDIYETLRDSLPATDGLFEEESTKELKTETTTTRCRIGEAVICIFCDLENSIKSDTGKTPVPGGAVHPLTRYTMNYLKYACEYKDTLEQVFKEHSKIERADSSRRSQYDGQDNETPEQSPFSSQLTRVMDLLDANLETKSKLYRDISLSSIFMMNNGRYILQKIKGTAEIHEVMGETWRRKRSSDLRNYHKGYQRETWSKVLGCLSHEGLQVNGKVVKPVLKERFKSFNAMFDEIHRTQSCWIVSDEQLQSELRVSISAVVIPAYRSFLGRFSQHLDAGRQTEKYVKFQAEDIENAIDELFEGNPTSMARRKP</sequence>
<accession>A0A7J7CP28</accession>
<proteinExistence type="inferred from homology"/>
<dbReference type="InterPro" id="IPR046364">
    <property type="entry name" value="Exo70_C"/>
</dbReference>